<evidence type="ECO:0000313" key="3">
    <source>
        <dbReference type="EMBL" id="EOA80721.1"/>
    </source>
</evidence>
<dbReference type="GO" id="GO:0008757">
    <property type="term" value="F:S-adenosylmethionine-dependent methyltransferase activity"/>
    <property type="evidence" value="ECO:0007669"/>
    <property type="project" value="InterPro"/>
</dbReference>
<dbReference type="Proteomes" id="UP000016935">
    <property type="component" value="Unassembled WGS sequence"/>
</dbReference>
<dbReference type="GeneID" id="19397755"/>
<feature type="compositionally biased region" description="Low complexity" evidence="1">
    <location>
        <begin position="32"/>
        <end position="51"/>
    </location>
</feature>
<feature type="domain" description="Methyltransferase type 11" evidence="2">
    <location>
        <begin position="373"/>
        <end position="421"/>
    </location>
</feature>
<dbReference type="HOGENOM" id="CLU_470230_0_0_1"/>
<reference evidence="3 4" key="2">
    <citation type="journal article" date="2013" name="PLoS Genet.">
        <title>Comparative genome structure, secondary metabolite, and effector coding capacity across Cochliobolus pathogens.</title>
        <authorList>
            <person name="Condon B.J."/>
            <person name="Leng Y."/>
            <person name="Wu D."/>
            <person name="Bushley K.E."/>
            <person name="Ohm R.A."/>
            <person name="Otillar R."/>
            <person name="Martin J."/>
            <person name="Schackwitz W."/>
            <person name="Grimwood J."/>
            <person name="MohdZainudin N."/>
            <person name="Xue C."/>
            <person name="Wang R."/>
            <person name="Manning V.A."/>
            <person name="Dhillon B."/>
            <person name="Tu Z.J."/>
            <person name="Steffenson B.J."/>
            <person name="Salamov A."/>
            <person name="Sun H."/>
            <person name="Lowry S."/>
            <person name="LaButti K."/>
            <person name="Han J."/>
            <person name="Copeland A."/>
            <person name="Lindquist E."/>
            <person name="Barry K."/>
            <person name="Schmutz J."/>
            <person name="Baker S.E."/>
            <person name="Ciuffetti L.M."/>
            <person name="Grigoriev I.V."/>
            <person name="Zhong S."/>
            <person name="Turgeon B.G."/>
        </authorList>
    </citation>
    <scope>NUCLEOTIDE SEQUENCE [LARGE SCALE GENOMIC DNA]</scope>
    <source>
        <strain evidence="4">28A</strain>
    </source>
</reference>
<dbReference type="RefSeq" id="XP_008031357.1">
    <property type="nucleotide sequence ID" value="XM_008033166.1"/>
</dbReference>
<dbReference type="EMBL" id="KB908877">
    <property type="protein sequence ID" value="EOA80721.1"/>
    <property type="molecule type" value="Genomic_DNA"/>
</dbReference>
<dbReference type="AlphaFoldDB" id="R0I572"/>
<dbReference type="STRING" id="671987.R0I572"/>
<feature type="compositionally biased region" description="Pro residues" evidence="1">
    <location>
        <begin position="150"/>
        <end position="164"/>
    </location>
</feature>
<dbReference type="InterPro" id="IPR029063">
    <property type="entry name" value="SAM-dependent_MTases_sf"/>
</dbReference>
<dbReference type="InterPro" id="IPR013216">
    <property type="entry name" value="Methyltransf_11"/>
</dbReference>
<feature type="compositionally biased region" description="Polar residues" evidence="1">
    <location>
        <begin position="195"/>
        <end position="218"/>
    </location>
</feature>
<dbReference type="OrthoDB" id="3902588at2759"/>
<keyword evidence="4" id="KW-1185">Reference proteome</keyword>
<feature type="region of interest" description="Disordered" evidence="1">
    <location>
        <begin position="1"/>
        <end position="176"/>
    </location>
</feature>
<name>R0I572_EXST2</name>
<feature type="compositionally biased region" description="Pro residues" evidence="1">
    <location>
        <begin position="82"/>
        <end position="94"/>
    </location>
</feature>
<accession>R0I572</accession>
<dbReference type="eggNOG" id="ENOG502S0RS">
    <property type="taxonomic scope" value="Eukaryota"/>
</dbReference>
<dbReference type="Gene3D" id="3.40.50.150">
    <property type="entry name" value="Vaccinia Virus protein VP39"/>
    <property type="match status" value="1"/>
</dbReference>
<gene>
    <name evidence="3" type="ORF">SETTUDRAFT_157713</name>
</gene>
<proteinExistence type="predicted"/>
<feature type="region of interest" description="Disordered" evidence="1">
    <location>
        <begin position="195"/>
        <end position="252"/>
    </location>
</feature>
<sequence length="580" mass="63620">MFPGFEVPASHSETARARKARKAREEEESARRSSSAASQSSASVRSQPTSSKTQNAPGSRAKEKSGLSGWFSRSNKIQEISPLPPAIDIPPPPTRDTVAPEPGVDISQGPALPTAPLDAEDRSLFPSPPPQPAEKQPRLLQPRLASLVPGPYPPPTSELPPTPGPTLNCAVSTSDAKSQYSSYSRASFIPSKNSVFSSASGYETAPSETSYAGSNHISQGPVFEPVERGSRTGSRQGNERDHSSKAAASPFARALAKMESASTRIMSARLSEEWEGLDDDESFQEIMFEKRLWALTAYLRLTQHKSLQSPAHELLIKARPGEQRRVLQLHGSIADGWTLANQYPTVTVYTLSSTQTPPPASYPAPLNHHSLYLASLSSQSPFPDNYFDAIISRSVATVLRNDEWARLFFDCMRVLKPGGQIEIFSVDAHMSCEGPKMSSWVDEHLACRLESSGISKQASDTVLDTMEIVGLENIRRARIALPAQPPKAMVRPAPAPSNASIRMPTPQETFESSKMMAFLGRHFYQDLYGKFVHTSQGEEWFWGHKDIRDECEHYKTKMILTIACAQKASTVAYDKEGFSD</sequence>
<evidence type="ECO:0000313" key="4">
    <source>
        <dbReference type="Proteomes" id="UP000016935"/>
    </source>
</evidence>
<dbReference type="SUPFAM" id="SSF53335">
    <property type="entry name" value="S-adenosyl-L-methionine-dependent methyltransferases"/>
    <property type="match status" value="1"/>
</dbReference>
<evidence type="ECO:0000256" key="1">
    <source>
        <dbReference type="SAM" id="MobiDB-lite"/>
    </source>
</evidence>
<reference evidence="3 4" key="1">
    <citation type="journal article" date="2012" name="PLoS Pathog.">
        <title>Diverse lifestyles and strategies of plant pathogenesis encoded in the genomes of eighteen Dothideomycetes fungi.</title>
        <authorList>
            <person name="Ohm R.A."/>
            <person name="Feau N."/>
            <person name="Henrissat B."/>
            <person name="Schoch C.L."/>
            <person name="Horwitz B.A."/>
            <person name="Barry K.W."/>
            <person name="Condon B.J."/>
            <person name="Copeland A.C."/>
            <person name="Dhillon B."/>
            <person name="Glaser F."/>
            <person name="Hesse C.N."/>
            <person name="Kosti I."/>
            <person name="LaButti K."/>
            <person name="Lindquist E.A."/>
            <person name="Lucas S."/>
            <person name="Salamov A.A."/>
            <person name="Bradshaw R.E."/>
            <person name="Ciuffetti L."/>
            <person name="Hamelin R.C."/>
            <person name="Kema G.H.J."/>
            <person name="Lawrence C."/>
            <person name="Scott J.A."/>
            <person name="Spatafora J.W."/>
            <person name="Turgeon B.G."/>
            <person name="de Wit P.J.G.M."/>
            <person name="Zhong S."/>
            <person name="Goodwin S.B."/>
            <person name="Grigoriev I.V."/>
        </authorList>
    </citation>
    <scope>NUCLEOTIDE SEQUENCE [LARGE SCALE GENOMIC DNA]</scope>
    <source>
        <strain evidence="4">28A</strain>
    </source>
</reference>
<protein>
    <recommendedName>
        <fullName evidence="2">Methyltransferase type 11 domain-containing protein</fullName>
    </recommendedName>
</protein>
<dbReference type="Pfam" id="PF08241">
    <property type="entry name" value="Methyltransf_11"/>
    <property type="match status" value="1"/>
</dbReference>
<evidence type="ECO:0000259" key="2">
    <source>
        <dbReference type="Pfam" id="PF08241"/>
    </source>
</evidence>
<organism evidence="3 4">
    <name type="scientific">Exserohilum turcicum (strain 28A)</name>
    <name type="common">Northern leaf blight fungus</name>
    <name type="synonym">Setosphaeria turcica</name>
    <dbReference type="NCBI Taxonomy" id="671987"/>
    <lineage>
        <taxon>Eukaryota</taxon>
        <taxon>Fungi</taxon>
        <taxon>Dikarya</taxon>
        <taxon>Ascomycota</taxon>
        <taxon>Pezizomycotina</taxon>
        <taxon>Dothideomycetes</taxon>
        <taxon>Pleosporomycetidae</taxon>
        <taxon>Pleosporales</taxon>
        <taxon>Pleosporineae</taxon>
        <taxon>Pleosporaceae</taxon>
        <taxon>Exserohilum</taxon>
    </lineage>
</organism>